<dbReference type="SUPFAM" id="SSF52833">
    <property type="entry name" value="Thioredoxin-like"/>
    <property type="match status" value="1"/>
</dbReference>
<dbReference type="InterPro" id="IPR049299">
    <property type="entry name" value="Thio2_N"/>
</dbReference>
<dbReference type="EMBL" id="PSYR01000001">
    <property type="protein sequence ID" value="RCN58498.1"/>
    <property type="molecule type" value="Genomic_DNA"/>
</dbReference>
<dbReference type="AlphaFoldDB" id="A0A368HJ42"/>
<protein>
    <recommendedName>
        <fullName evidence="7">Thioredoxin</fullName>
    </recommendedName>
</protein>
<dbReference type="NCBIfam" id="TIGR01068">
    <property type="entry name" value="thioredoxin"/>
    <property type="match status" value="1"/>
</dbReference>
<dbReference type="PANTHER" id="PTHR45663">
    <property type="entry name" value="GEO12009P1"/>
    <property type="match status" value="1"/>
</dbReference>
<dbReference type="InterPro" id="IPR017937">
    <property type="entry name" value="Thioredoxin_CS"/>
</dbReference>
<dbReference type="Gene3D" id="3.40.30.10">
    <property type="entry name" value="Glutaredoxin"/>
    <property type="match status" value="1"/>
</dbReference>
<keyword evidence="2" id="KW-0813">Transport</keyword>
<dbReference type="InterPro" id="IPR005746">
    <property type="entry name" value="Thioredoxin"/>
</dbReference>
<accession>A0A368HJ42</accession>
<keyword evidence="6" id="KW-0676">Redox-active center</keyword>
<evidence type="ECO:0000256" key="1">
    <source>
        <dbReference type="ARBA" id="ARBA00008987"/>
    </source>
</evidence>
<name>A0A368HJ42_9GAMM</name>
<organism evidence="9 10">
    <name type="scientific">Acidiferrobacter thiooxydans</name>
    <dbReference type="NCBI Taxonomy" id="163359"/>
    <lineage>
        <taxon>Bacteria</taxon>
        <taxon>Pseudomonadati</taxon>
        <taxon>Pseudomonadota</taxon>
        <taxon>Gammaproteobacteria</taxon>
        <taxon>Acidiferrobacterales</taxon>
        <taxon>Acidiferrobacteraceae</taxon>
        <taxon>Acidiferrobacter</taxon>
    </lineage>
</organism>
<evidence type="ECO:0000256" key="7">
    <source>
        <dbReference type="NCBIfam" id="TIGR01068"/>
    </source>
</evidence>
<dbReference type="OrthoDB" id="9790390at2"/>
<evidence type="ECO:0000259" key="8">
    <source>
        <dbReference type="PROSITE" id="PS51352"/>
    </source>
</evidence>
<evidence type="ECO:0000256" key="2">
    <source>
        <dbReference type="ARBA" id="ARBA00022448"/>
    </source>
</evidence>
<sequence length="143" mass="15571">MSITQLVCPHCGQKNRVPAERLAQNPRCGACHNPLITGEPINVDERGFAEHIAGNELPVLVDFWAPWCGPCRMMAPAFAQAAADLKLKARFLKVNTEDQQGLASRYDVRSIPTLAVFKGGREVARVAGAMDAGRLKGWIAPHL</sequence>
<dbReference type="PRINTS" id="PR00421">
    <property type="entry name" value="THIOREDOXIN"/>
</dbReference>
<dbReference type="GO" id="GO:0045454">
    <property type="term" value="P:cell redox homeostasis"/>
    <property type="evidence" value="ECO:0007669"/>
    <property type="project" value="TreeGrafter"/>
</dbReference>
<proteinExistence type="inferred from homology"/>
<dbReference type="InterPro" id="IPR036249">
    <property type="entry name" value="Thioredoxin-like_sf"/>
</dbReference>
<dbReference type="CDD" id="cd02947">
    <property type="entry name" value="TRX_family"/>
    <property type="match status" value="1"/>
</dbReference>
<evidence type="ECO:0000256" key="4">
    <source>
        <dbReference type="ARBA" id="ARBA00022982"/>
    </source>
</evidence>
<dbReference type="PROSITE" id="PS00194">
    <property type="entry name" value="THIOREDOXIN_1"/>
    <property type="match status" value="1"/>
</dbReference>
<gene>
    <name evidence="9" type="ORF">C4900_01510</name>
</gene>
<keyword evidence="3" id="KW-0479">Metal-binding</keyword>
<keyword evidence="5" id="KW-1015">Disulfide bond</keyword>
<keyword evidence="10" id="KW-1185">Reference proteome</keyword>
<dbReference type="PANTHER" id="PTHR45663:SF11">
    <property type="entry name" value="GEO12009P1"/>
    <property type="match status" value="1"/>
</dbReference>
<keyword evidence="4" id="KW-0249">Electron transport</keyword>
<dbReference type="FunFam" id="3.40.30.10:FF:000001">
    <property type="entry name" value="Thioredoxin"/>
    <property type="match status" value="1"/>
</dbReference>
<dbReference type="GO" id="GO:0015035">
    <property type="term" value="F:protein-disulfide reductase activity"/>
    <property type="evidence" value="ECO:0007669"/>
    <property type="project" value="UniProtKB-UniRule"/>
</dbReference>
<dbReference type="Proteomes" id="UP000253250">
    <property type="component" value="Unassembled WGS sequence"/>
</dbReference>
<dbReference type="GO" id="GO:0005829">
    <property type="term" value="C:cytosol"/>
    <property type="evidence" value="ECO:0007669"/>
    <property type="project" value="TreeGrafter"/>
</dbReference>
<dbReference type="NCBIfam" id="NF008229">
    <property type="entry name" value="PRK10996.1"/>
    <property type="match status" value="1"/>
</dbReference>
<dbReference type="Gene3D" id="2.30.30.380">
    <property type="entry name" value="Zn-finger domain of Sec23/24"/>
    <property type="match status" value="1"/>
</dbReference>
<comment type="similarity">
    <text evidence="1">Belongs to the thioredoxin family.</text>
</comment>
<evidence type="ECO:0000313" key="9">
    <source>
        <dbReference type="EMBL" id="RCN58498.1"/>
    </source>
</evidence>
<dbReference type="InterPro" id="IPR013766">
    <property type="entry name" value="Thioredoxin_domain"/>
</dbReference>
<evidence type="ECO:0000313" key="10">
    <source>
        <dbReference type="Proteomes" id="UP000253250"/>
    </source>
</evidence>
<evidence type="ECO:0000256" key="6">
    <source>
        <dbReference type="ARBA" id="ARBA00023284"/>
    </source>
</evidence>
<evidence type="ECO:0000256" key="5">
    <source>
        <dbReference type="ARBA" id="ARBA00023157"/>
    </source>
</evidence>
<reference evidence="9 10" key="1">
    <citation type="submission" date="2018-02" db="EMBL/GenBank/DDBJ databases">
        <title>Insights into the biology of acidophilic members of the Acidiferrobacteraceae family derived from comparative genomic analyses.</title>
        <authorList>
            <person name="Issotta F."/>
            <person name="Thyssen C."/>
            <person name="Mena C."/>
            <person name="Moya A."/>
            <person name="Bellenberg S."/>
            <person name="Sproer C."/>
            <person name="Covarrubias P.C."/>
            <person name="Sand W."/>
            <person name="Quatrini R."/>
            <person name="Vera M."/>
        </authorList>
    </citation>
    <scope>NUCLEOTIDE SEQUENCE [LARGE SCALE GENOMIC DNA]</scope>
    <source>
        <strain evidence="10">m-1</strain>
    </source>
</reference>
<dbReference type="GO" id="GO:0046872">
    <property type="term" value="F:metal ion binding"/>
    <property type="evidence" value="ECO:0007669"/>
    <property type="project" value="UniProtKB-KW"/>
</dbReference>
<feature type="domain" description="Thioredoxin" evidence="8">
    <location>
        <begin position="19"/>
        <end position="143"/>
    </location>
</feature>
<dbReference type="PROSITE" id="PS51352">
    <property type="entry name" value="THIOREDOXIN_2"/>
    <property type="match status" value="1"/>
</dbReference>
<dbReference type="Pfam" id="PF21352">
    <property type="entry name" value="Zn_ribbon_Thio2"/>
    <property type="match status" value="1"/>
</dbReference>
<evidence type="ECO:0000256" key="3">
    <source>
        <dbReference type="ARBA" id="ARBA00022723"/>
    </source>
</evidence>
<dbReference type="RefSeq" id="WP_114282176.1">
    <property type="nucleotide sequence ID" value="NZ_PSYR01000001.1"/>
</dbReference>
<comment type="caution">
    <text evidence="9">The sequence shown here is derived from an EMBL/GenBank/DDBJ whole genome shotgun (WGS) entry which is preliminary data.</text>
</comment>
<dbReference type="Pfam" id="PF00085">
    <property type="entry name" value="Thioredoxin"/>
    <property type="match status" value="1"/>
</dbReference>